<gene>
    <name evidence="1" type="ORF">PCOR1329_LOCUS8771</name>
</gene>
<comment type="caution">
    <text evidence="1">The sequence shown here is derived from an EMBL/GenBank/DDBJ whole genome shotgun (WGS) entry which is preliminary data.</text>
</comment>
<reference evidence="1" key="1">
    <citation type="submission" date="2023-10" db="EMBL/GenBank/DDBJ databases">
        <authorList>
            <person name="Chen Y."/>
            <person name="Shah S."/>
            <person name="Dougan E. K."/>
            <person name="Thang M."/>
            <person name="Chan C."/>
        </authorList>
    </citation>
    <scope>NUCLEOTIDE SEQUENCE [LARGE SCALE GENOMIC DNA]</scope>
</reference>
<dbReference type="Proteomes" id="UP001189429">
    <property type="component" value="Unassembled WGS sequence"/>
</dbReference>
<sequence length="62" mass="7116">MSRKQGKAPASFMERELREHHVSQLQQYPSECVSQLLQYPSWHVNLQLQALLLQLCLSAAPP</sequence>
<proteinExistence type="predicted"/>
<protein>
    <submittedName>
        <fullName evidence="1">Uncharacterized protein</fullName>
    </submittedName>
</protein>
<name>A0ABN9Q840_9DINO</name>
<accession>A0ABN9Q840</accession>
<keyword evidence="2" id="KW-1185">Reference proteome</keyword>
<evidence type="ECO:0000313" key="2">
    <source>
        <dbReference type="Proteomes" id="UP001189429"/>
    </source>
</evidence>
<dbReference type="EMBL" id="CAUYUJ010002420">
    <property type="protein sequence ID" value="CAK0800699.1"/>
    <property type="molecule type" value="Genomic_DNA"/>
</dbReference>
<organism evidence="1 2">
    <name type="scientific">Prorocentrum cordatum</name>
    <dbReference type="NCBI Taxonomy" id="2364126"/>
    <lineage>
        <taxon>Eukaryota</taxon>
        <taxon>Sar</taxon>
        <taxon>Alveolata</taxon>
        <taxon>Dinophyceae</taxon>
        <taxon>Prorocentrales</taxon>
        <taxon>Prorocentraceae</taxon>
        <taxon>Prorocentrum</taxon>
    </lineage>
</organism>
<evidence type="ECO:0000313" key="1">
    <source>
        <dbReference type="EMBL" id="CAK0800699.1"/>
    </source>
</evidence>